<dbReference type="Gene3D" id="3.30.40.10">
    <property type="entry name" value="Zinc/RING finger domain, C3HC4 (zinc finger)"/>
    <property type="match status" value="1"/>
</dbReference>
<dbReference type="InterPro" id="IPR011016">
    <property type="entry name" value="Znf_RING-CH"/>
</dbReference>
<feature type="domain" description="RING-CH-type" evidence="6">
    <location>
        <begin position="92"/>
        <end position="159"/>
    </location>
</feature>
<dbReference type="PROSITE" id="PS51292">
    <property type="entry name" value="ZF_RING_CH"/>
    <property type="match status" value="1"/>
</dbReference>
<feature type="transmembrane region" description="Helical" evidence="5">
    <location>
        <begin position="178"/>
        <end position="200"/>
    </location>
</feature>
<dbReference type="PANTHER" id="PTHR46347">
    <property type="entry name" value="RING/FYVE/PHD ZINC FINGER SUPERFAMILY PROTEIN"/>
    <property type="match status" value="1"/>
</dbReference>
<evidence type="ECO:0000256" key="5">
    <source>
        <dbReference type="SAM" id="Phobius"/>
    </source>
</evidence>
<name>A0A812I9W1_9DINO</name>
<dbReference type="EMBL" id="CAJNDS010000209">
    <property type="protein sequence ID" value="CAE7028572.1"/>
    <property type="molecule type" value="Genomic_DNA"/>
</dbReference>
<dbReference type="CDD" id="cd16495">
    <property type="entry name" value="RING_CH-C4HC3_MARCH"/>
    <property type="match status" value="1"/>
</dbReference>
<keyword evidence="5" id="KW-0472">Membrane</keyword>
<comment type="caution">
    <text evidence="7">The sequence shown here is derived from an EMBL/GenBank/DDBJ whole genome shotgun (WGS) entry which is preliminary data.</text>
</comment>
<sequence length="368" mass="40516">MAESVIDDLAQLRKERAAAWKEQKEQTEQVLNPEAEQAPLESREAPESSQARQSPGVAEPQQMATAEPAVPEPDPTAAPTAGNGVEAMPACHDEMGSRCCRICYDTSETAETGRLFSPCRCDGSARFVHVACLNSWRASSSNQRSYYRCDTCHYEYRLQRLWLADVLLSHSVQLSLTIILFLVGALVVGLMCHFAAPWVVDWALGHLRLQPSVRFFFTEQVQVQGNPACWHGGYTYRLCCGRGHPGNPKCWDDVHSFESCCEGPPQMLQWLQAFLVRPLRVLLGGGMGLAAVGFVLYLRRQWSEAWGHEGGVFHIGMLVAYLSSFGSALGRLVAVVGSAVALKELFLVLSPHCRHLASSAGERILEVG</sequence>
<organism evidence="7 8">
    <name type="scientific">Symbiodinium natans</name>
    <dbReference type="NCBI Taxonomy" id="878477"/>
    <lineage>
        <taxon>Eukaryota</taxon>
        <taxon>Sar</taxon>
        <taxon>Alveolata</taxon>
        <taxon>Dinophyceae</taxon>
        <taxon>Suessiales</taxon>
        <taxon>Symbiodiniaceae</taxon>
        <taxon>Symbiodinium</taxon>
    </lineage>
</organism>
<dbReference type="SMART" id="SM00744">
    <property type="entry name" value="RINGv"/>
    <property type="match status" value="1"/>
</dbReference>
<keyword evidence="8" id="KW-1185">Reference proteome</keyword>
<evidence type="ECO:0000256" key="3">
    <source>
        <dbReference type="ARBA" id="ARBA00022833"/>
    </source>
</evidence>
<keyword evidence="5" id="KW-0812">Transmembrane</keyword>
<dbReference type="InterPro" id="IPR013083">
    <property type="entry name" value="Znf_RING/FYVE/PHD"/>
</dbReference>
<dbReference type="OrthoDB" id="412381at2759"/>
<feature type="transmembrane region" description="Helical" evidence="5">
    <location>
        <begin position="279"/>
        <end position="298"/>
    </location>
</feature>
<keyword evidence="2" id="KW-0863">Zinc-finger</keyword>
<dbReference type="GO" id="GO:0008270">
    <property type="term" value="F:zinc ion binding"/>
    <property type="evidence" value="ECO:0007669"/>
    <property type="project" value="UniProtKB-KW"/>
</dbReference>
<dbReference type="PANTHER" id="PTHR46347:SF1">
    <property type="entry name" value="RING_FYVE_PHD ZINC FINGER SUPERFAMILY PROTEIN"/>
    <property type="match status" value="1"/>
</dbReference>
<dbReference type="AlphaFoldDB" id="A0A812I9W1"/>
<evidence type="ECO:0000313" key="8">
    <source>
        <dbReference type="Proteomes" id="UP000604046"/>
    </source>
</evidence>
<dbReference type="Proteomes" id="UP000604046">
    <property type="component" value="Unassembled WGS sequence"/>
</dbReference>
<keyword evidence="3" id="KW-0862">Zinc</keyword>
<feature type="region of interest" description="Disordered" evidence="4">
    <location>
        <begin position="19"/>
        <end position="84"/>
    </location>
</feature>
<evidence type="ECO:0000256" key="4">
    <source>
        <dbReference type="SAM" id="MobiDB-lite"/>
    </source>
</evidence>
<dbReference type="SUPFAM" id="SSF57850">
    <property type="entry name" value="RING/U-box"/>
    <property type="match status" value="1"/>
</dbReference>
<accession>A0A812I9W1</accession>
<feature type="transmembrane region" description="Helical" evidence="5">
    <location>
        <begin position="318"/>
        <end position="342"/>
    </location>
</feature>
<proteinExistence type="predicted"/>
<protein>
    <submittedName>
        <fullName evidence="7">SSM4 protein</fullName>
    </submittedName>
</protein>
<dbReference type="Pfam" id="PF12906">
    <property type="entry name" value="RINGv"/>
    <property type="match status" value="1"/>
</dbReference>
<keyword evidence="5" id="KW-1133">Transmembrane helix</keyword>
<evidence type="ECO:0000256" key="2">
    <source>
        <dbReference type="ARBA" id="ARBA00022771"/>
    </source>
</evidence>
<evidence type="ECO:0000259" key="6">
    <source>
        <dbReference type="PROSITE" id="PS51292"/>
    </source>
</evidence>
<evidence type="ECO:0000313" key="7">
    <source>
        <dbReference type="EMBL" id="CAE7028572.1"/>
    </source>
</evidence>
<gene>
    <name evidence="7" type="primary">SSM4</name>
    <name evidence="7" type="ORF">SNAT2548_LOCUS3428</name>
</gene>
<reference evidence="7" key="1">
    <citation type="submission" date="2021-02" db="EMBL/GenBank/DDBJ databases">
        <authorList>
            <person name="Dougan E. K."/>
            <person name="Rhodes N."/>
            <person name="Thang M."/>
            <person name="Chan C."/>
        </authorList>
    </citation>
    <scope>NUCLEOTIDE SEQUENCE</scope>
</reference>
<evidence type="ECO:0000256" key="1">
    <source>
        <dbReference type="ARBA" id="ARBA00022723"/>
    </source>
</evidence>
<keyword evidence="1" id="KW-0479">Metal-binding</keyword>